<organism evidence="1 2">
    <name type="scientific">Acinetobacter septicus</name>
    <dbReference type="NCBI Taxonomy" id="465797"/>
    <lineage>
        <taxon>Bacteria</taxon>
        <taxon>Pseudomonadati</taxon>
        <taxon>Pseudomonadota</taxon>
        <taxon>Gammaproteobacteria</taxon>
        <taxon>Moraxellales</taxon>
        <taxon>Moraxellaceae</taxon>
        <taxon>Acinetobacter</taxon>
    </lineage>
</organism>
<evidence type="ECO:0000313" key="1">
    <source>
        <dbReference type="EMBL" id="QXZ22383.1"/>
    </source>
</evidence>
<dbReference type="Proteomes" id="UP000827069">
    <property type="component" value="Chromosome"/>
</dbReference>
<evidence type="ECO:0000313" key="2">
    <source>
        <dbReference type="Proteomes" id="UP000827069"/>
    </source>
</evidence>
<dbReference type="EMBL" id="CP079898">
    <property type="protein sequence ID" value="QXZ22383.1"/>
    <property type="molecule type" value="Genomic_DNA"/>
</dbReference>
<gene>
    <name evidence="1" type="ORF">I6L31_11630</name>
</gene>
<name>A0ABD7F1T4_9GAMM</name>
<reference evidence="1 2" key="1">
    <citation type="submission" date="2021-07" db="EMBL/GenBank/DDBJ databases">
        <title>FDA dAtabase for Regulatory Grade micrObial Sequences (FDA-ARGOS): Supporting development and validation of Infectious Disease Dx tests.</title>
        <authorList>
            <person name="Sproer C."/>
            <person name="Gronow S."/>
            <person name="Severitt S."/>
            <person name="Schroder I."/>
            <person name="Tallon L."/>
            <person name="Sadzewicz L."/>
            <person name="Zhao X."/>
            <person name="Boylan J."/>
            <person name="Ott S."/>
            <person name="Bowen H."/>
            <person name="Vavikolanu K."/>
            <person name="Mehta A."/>
            <person name="Aluvathingal J."/>
            <person name="Nadendla S."/>
            <person name="Lowell S."/>
            <person name="Myers T."/>
            <person name="Yan Y."/>
        </authorList>
    </citation>
    <scope>NUCLEOTIDE SEQUENCE [LARGE SCALE GENOMIC DNA]</scope>
    <source>
        <strain evidence="1 2">FDAARGOS_1401</strain>
    </source>
</reference>
<accession>A0ABD7F1T4</accession>
<sequence>MIPLIVGTGSSALVLKSDTGTKTVIPVNKPRGTVFWGGAGLDGPYLKPMTQAFTDAGIHYIWSGLGNTATRNVPSTIGTLMDAARTGVMIKNDDGTDDWRVYPPTPTSAAKQFNLVGYSYGSMLAAQTAKSYANLGYMVDHLVLIGSPIDADFLSMLKNHKNIKKVSVIDLTEHGDPIYAGMSFFDLVKNAPLLGTQMNNNKAEGHFYYAHVVPDSPRRWAELAKRIKNEGLE</sequence>
<dbReference type="InterPro" id="IPR029058">
    <property type="entry name" value="AB_hydrolase_fold"/>
</dbReference>
<protein>
    <recommendedName>
        <fullName evidence="3">Thioesterase domain-containing protein</fullName>
    </recommendedName>
</protein>
<evidence type="ECO:0008006" key="3">
    <source>
        <dbReference type="Google" id="ProtNLM"/>
    </source>
</evidence>
<keyword evidence="2" id="KW-1185">Reference proteome</keyword>
<dbReference type="AlphaFoldDB" id="A0ABD7F1T4"/>
<dbReference type="Gene3D" id="3.40.50.1820">
    <property type="entry name" value="alpha/beta hydrolase"/>
    <property type="match status" value="1"/>
</dbReference>
<dbReference type="SUPFAM" id="SSF53474">
    <property type="entry name" value="alpha/beta-Hydrolases"/>
    <property type="match status" value="1"/>
</dbReference>
<dbReference type="RefSeq" id="WP_005000977.1">
    <property type="nucleotide sequence ID" value="NZ_CP079898.1"/>
</dbReference>
<proteinExistence type="predicted"/>